<keyword evidence="2" id="KW-1185">Reference proteome</keyword>
<dbReference type="EMBL" id="FOOU01000001">
    <property type="protein sequence ID" value="SFF80172.1"/>
    <property type="molecule type" value="Genomic_DNA"/>
</dbReference>
<dbReference type="Proteomes" id="UP000198623">
    <property type="component" value="Unassembled WGS sequence"/>
</dbReference>
<reference evidence="2" key="1">
    <citation type="submission" date="2016-10" db="EMBL/GenBank/DDBJ databases">
        <authorList>
            <person name="Varghese N."/>
            <person name="Submissions S."/>
        </authorList>
    </citation>
    <scope>NUCLEOTIDE SEQUENCE [LARGE SCALE GENOMIC DNA]</scope>
    <source>
        <strain evidence="2">CGMCC 1.10971</strain>
    </source>
</reference>
<name>A0A1I2LKZ9_9GAMM</name>
<dbReference type="AlphaFoldDB" id="A0A1I2LKZ9"/>
<sequence length="101" mass="12058">MTTKEQLVEQHIREYESRSKHIDELFARAYDATKDLGDDHHIKTELNEYLGQKAKLVEETEKFKRMSVDHWREDTIRNSGPMAIWDVLAQKIEDLIERTEK</sequence>
<organism evidence="1 2">
    <name type="scientific">Neptunomonas qingdaonensis</name>
    <dbReference type="NCBI Taxonomy" id="1045558"/>
    <lineage>
        <taxon>Bacteria</taxon>
        <taxon>Pseudomonadati</taxon>
        <taxon>Pseudomonadota</taxon>
        <taxon>Gammaproteobacteria</taxon>
        <taxon>Oceanospirillales</taxon>
        <taxon>Oceanospirillaceae</taxon>
        <taxon>Neptunomonas</taxon>
    </lineage>
</organism>
<proteinExistence type="predicted"/>
<evidence type="ECO:0000313" key="1">
    <source>
        <dbReference type="EMBL" id="SFF80172.1"/>
    </source>
</evidence>
<dbReference type="OrthoDB" id="5772740at2"/>
<evidence type="ECO:0000313" key="2">
    <source>
        <dbReference type="Proteomes" id="UP000198623"/>
    </source>
</evidence>
<protein>
    <submittedName>
        <fullName evidence="1">Uncharacterized protein</fullName>
    </submittedName>
</protein>
<dbReference type="RefSeq" id="WP_090723056.1">
    <property type="nucleotide sequence ID" value="NZ_FOOU01000001.1"/>
</dbReference>
<gene>
    <name evidence="1" type="ORF">SAMN05216175_101114</name>
</gene>
<accession>A0A1I2LKZ9</accession>